<reference evidence="1 2" key="3">
    <citation type="journal article" date="2022" name="Microbiol. Spectr.">
        <title>Folding features and dynamics of 3D genome architecture in plant fungal pathogens.</title>
        <authorList>
            <person name="Xia C."/>
        </authorList>
    </citation>
    <scope>NUCLEOTIDE SEQUENCE [LARGE SCALE GENOMIC DNA]</scope>
    <source>
        <strain evidence="1 2">93-210</strain>
    </source>
</reference>
<dbReference type="EMBL" id="CM045872">
    <property type="protein sequence ID" value="KAI7949631.1"/>
    <property type="molecule type" value="Genomic_DNA"/>
</dbReference>
<name>A0ACC0EC87_9BASI</name>
<dbReference type="Proteomes" id="UP001060170">
    <property type="component" value="Chromosome 8"/>
</dbReference>
<evidence type="ECO:0000313" key="2">
    <source>
        <dbReference type="Proteomes" id="UP001060170"/>
    </source>
</evidence>
<gene>
    <name evidence="1" type="ORF">MJO28_008452</name>
</gene>
<evidence type="ECO:0000313" key="1">
    <source>
        <dbReference type="EMBL" id="KAI7949631.1"/>
    </source>
</evidence>
<reference evidence="2" key="1">
    <citation type="journal article" date="2018" name="BMC Genomics">
        <title>Genomic insights into host adaptation between the wheat stripe rust pathogen (Puccinia striiformis f. sp. tritici) and the barley stripe rust pathogen (Puccinia striiformis f. sp. hordei).</title>
        <authorList>
            <person name="Xia C."/>
            <person name="Wang M."/>
            <person name="Yin C."/>
            <person name="Cornejo O.E."/>
            <person name="Hulbert S.H."/>
            <person name="Chen X."/>
        </authorList>
    </citation>
    <scope>NUCLEOTIDE SEQUENCE [LARGE SCALE GENOMIC DNA]</scope>
    <source>
        <strain evidence="2">93-210</strain>
    </source>
</reference>
<organism evidence="1 2">
    <name type="scientific">Puccinia striiformis f. sp. tritici</name>
    <dbReference type="NCBI Taxonomy" id="168172"/>
    <lineage>
        <taxon>Eukaryota</taxon>
        <taxon>Fungi</taxon>
        <taxon>Dikarya</taxon>
        <taxon>Basidiomycota</taxon>
        <taxon>Pucciniomycotina</taxon>
        <taxon>Pucciniomycetes</taxon>
        <taxon>Pucciniales</taxon>
        <taxon>Pucciniaceae</taxon>
        <taxon>Puccinia</taxon>
    </lineage>
</organism>
<protein>
    <submittedName>
        <fullName evidence="1">Uncharacterized protein</fullName>
    </submittedName>
</protein>
<comment type="caution">
    <text evidence="1">The sequence shown here is derived from an EMBL/GenBank/DDBJ whole genome shotgun (WGS) entry which is preliminary data.</text>
</comment>
<reference evidence="2" key="2">
    <citation type="journal article" date="2018" name="Mol. Plant Microbe Interact.">
        <title>Genome sequence resources for the wheat stripe rust pathogen (Puccinia striiformis f. sp. tritici) and the barley stripe rust pathogen (Puccinia striiformis f. sp. hordei).</title>
        <authorList>
            <person name="Xia C."/>
            <person name="Wang M."/>
            <person name="Yin C."/>
            <person name="Cornejo O.E."/>
            <person name="Hulbert S.H."/>
            <person name="Chen X."/>
        </authorList>
    </citation>
    <scope>NUCLEOTIDE SEQUENCE [LARGE SCALE GENOMIC DNA]</scope>
    <source>
        <strain evidence="2">93-210</strain>
    </source>
</reference>
<sequence length="161" mass="18007">MSSNFSENRSRSYLDPHLQDSSLYFDHQIHLNSHTINSPRYLNGTMAANLNAAAGIITAPANAGDAAEGIGATTEQSNQISLSPAEQAVYNRDMQPFVKNAIEAIPKLTLSNFTVWKANFETFSENRSRSYLDPHLQDSSLYFDHQIHLLHTIVVLFCCLY</sequence>
<keyword evidence="2" id="KW-1185">Reference proteome</keyword>
<proteinExistence type="predicted"/>
<accession>A0ACC0EC87</accession>